<protein>
    <recommendedName>
        <fullName evidence="8">Protein AaeX</fullName>
    </recommendedName>
</protein>
<name>A0A1J6HR19_9HYPH</name>
<reference evidence="6 7" key="1">
    <citation type="submission" date="2016-10" db="EMBL/GenBank/DDBJ databases">
        <title>The Draft Genome Sequence of the Potato Rhizosphere Bacteria Ochrobactrum sp. IPA7.2.</title>
        <authorList>
            <person name="Gogoleva N.E."/>
            <person name="Khlopko Y.A."/>
            <person name="Burygin G.L."/>
            <person name="Plotnikov A.O."/>
        </authorList>
    </citation>
    <scope>NUCLEOTIDE SEQUENCE [LARGE SCALE GENOMIC DNA]</scope>
    <source>
        <strain evidence="6 7">IPA7.2</strain>
    </source>
</reference>
<keyword evidence="3 5" id="KW-1133">Transmembrane helix</keyword>
<keyword evidence="1" id="KW-1003">Cell membrane</keyword>
<evidence type="ECO:0000313" key="6">
    <source>
        <dbReference type="EMBL" id="OIS94849.1"/>
    </source>
</evidence>
<evidence type="ECO:0000256" key="5">
    <source>
        <dbReference type="SAM" id="Phobius"/>
    </source>
</evidence>
<feature type="transmembrane region" description="Helical" evidence="5">
    <location>
        <begin position="7"/>
        <end position="26"/>
    </location>
</feature>
<evidence type="ECO:0000256" key="3">
    <source>
        <dbReference type="ARBA" id="ARBA00022989"/>
    </source>
</evidence>
<sequence>MTGQFDLYGVFLPLFAALALFAYGVFRVLASVLDKDGFYRLVWHRPLFNLAIYVTLLAGFSVAFNWFQR</sequence>
<evidence type="ECO:0008006" key="8">
    <source>
        <dbReference type="Google" id="ProtNLM"/>
    </source>
</evidence>
<comment type="caution">
    <text evidence="6">The sequence shown here is derived from an EMBL/GenBank/DDBJ whole genome shotgun (WGS) entry which is preliminary data.</text>
</comment>
<keyword evidence="2 5" id="KW-0812">Transmembrane</keyword>
<accession>A0A1J6HR19</accession>
<dbReference type="RefSeq" id="WP_036589334.1">
    <property type="nucleotide sequence ID" value="NZ_JBCAUP010000043.1"/>
</dbReference>
<dbReference type="Proteomes" id="UP000182985">
    <property type="component" value="Unassembled WGS sequence"/>
</dbReference>
<dbReference type="EMBL" id="MOEC01000002">
    <property type="protein sequence ID" value="OIS94849.1"/>
    <property type="molecule type" value="Genomic_DNA"/>
</dbReference>
<organism evidence="6 7">
    <name type="scientific">Brucella cytisi</name>
    <dbReference type="NCBI Taxonomy" id="407152"/>
    <lineage>
        <taxon>Bacteria</taxon>
        <taxon>Pseudomonadati</taxon>
        <taxon>Pseudomonadota</taxon>
        <taxon>Alphaproteobacteria</taxon>
        <taxon>Hyphomicrobiales</taxon>
        <taxon>Brucellaceae</taxon>
        <taxon>Brucella/Ochrobactrum group</taxon>
        <taxon>Brucella</taxon>
    </lineage>
</organism>
<dbReference type="Pfam" id="PF07869">
    <property type="entry name" value="DUF1656"/>
    <property type="match status" value="1"/>
</dbReference>
<dbReference type="AlphaFoldDB" id="A0A1J6HR19"/>
<dbReference type="InterPro" id="IPR012451">
    <property type="entry name" value="DUF1656"/>
</dbReference>
<evidence type="ECO:0000313" key="7">
    <source>
        <dbReference type="Proteomes" id="UP000182985"/>
    </source>
</evidence>
<evidence type="ECO:0000256" key="4">
    <source>
        <dbReference type="ARBA" id="ARBA00023136"/>
    </source>
</evidence>
<feature type="transmembrane region" description="Helical" evidence="5">
    <location>
        <begin position="46"/>
        <end position="67"/>
    </location>
</feature>
<dbReference type="OrthoDB" id="7021192at2"/>
<keyword evidence="7" id="KW-1185">Reference proteome</keyword>
<evidence type="ECO:0000256" key="1">
    <source>
        <dbReference type="ARBA" id="ARBA00022475"/>
    </source>
</evidence>
<evidence type="ECO:0000256" key="2">
    <source>
        <dbReference type="ARBA" id="ARBA00022692"/>
    </source>
</evidence>
<gene>
    <name evidence="6" type="ORF">BLA27_02265</name>
</gene>
<proteinExistence type="predicted"/>
<keyword evidence="4 5" id="KW-0472">Membrane</keyword>